<dbReference type="EMBL" id="SWLE01000018">
    <property type="protein sequence ID" value="TNM88982.1"/>
    <property type="molecule type" value="Genomic_DNA"/>
</dbReference>
<accession>A0A4Z2B9V3</accession>
<gene>
    <name evidence="4" type="ORF">fugu_005236</name>
</gene>
<dbReference type="AlphaFoldDB" id="A0A4Z2B9V3"/>
<name>A0A4Z2B9V3_9TELE</name>
<protein>
    <submittedName>
        <fullName evidence="4">Uncharacterized protein</fullName>
    </submittedName>
</protein>
<proteinExistence type="inferred from homology"/>
<comment type="caution">
    <text evidence="4">The sequence shown here is derived from an EMBL/GenBank/DDBJ whole genome shotgun (WGS) entry which is preliminary data.</text>
</comment>
<dbReference type="InterPro" id="IPR013055">
    <property type="entry name" value="Tachy_Neuro_lke_CS"/>
</dbReference>
<feature type="region of interest" description="Disordered" evidence="3">
    <location>
        <begin position="166"/>
        <end position="185"/>
    </location>
</feature>
<dbReference type="Proteomes" id="UP000516260">
    <property type="component" value="Chromosome 5"/>
</dbReference>
<keyword evidence="5" id="KW-1185">Reference proteome</keyword>
<organism evidence="4 5">
    <name type="scientific">Takifugu bimaculatus</name>
    <dbReference type="NCBI Taxonomy" id="433685"/>
    <lineage>
        <taxon>Eukaryota</taxon>
        <taxon>Metazoa</taxon>
        <taxon>Chordata</taxon>
        <taxon>Craniata</taxon>
        <taxon>Vertebrata</taxon>
        <taxon>Euteleostomi</taxon>
        <taxon>Actinopterygii</taxon>
        <taxon>Neopterygii</taxon>
        <taxon>Teleostei</taxon>
        <taxon>Neoteleostei</taxon>
        <taxon>Acanthomorphata</taxon>
        <taxon>Eupercaria</taxon>
        <taxon>Tetraodontiformes</taxon>
        <taxon>Tetradontoidea</taxon>
        <taxon>Tetraodontidae</taxon>
        <taxon>Takifugu</taxon>
    </lineage>
</organism>
<keyword evidence="2" id="KW-0027">Amidation</keyword>
<sequence>MATSAIYNHEVEAEGAESFTDTQSAGQDGFTLLSFRMMEKTSSRRSPSRLATFVVFLLLAVEVGGADDPNGASTQVRLKLHAASGGRSFNALMSQLKPEPSVSGGVVKKLDGIDYDSFVGLMGRRNAAEANSPRDAPATGNGRLARFLTALLRDETRVSCCARDNNHSRGALATGETDARHPHLK</sequence>
<evidence type="ECO:0000256" key="1">
    <source>
        <dbReference type="ARBA" id="ARBA00007518"/>
    </source>
</evidence>
<evidence type="ECO:0000256" key="2">
    <source>
        <dbReference type="ARBA" id="ARBA00022815"/>
    </source>
</evidence>
<evidence type="ECO:0000313" key="5">
    <source>
        <dbReference type="Proteomes" id="UP000516260"/>
    </source>
</evidence>
<comment type="similarity">
    <text evidence="1">Belongs to the tachykinin family.</text>
</comment>
<evidence type="ECO:0000256" key="3">
    <source>
        <dbReference type="SAM" id="MobiDB-lite"/>
    </source>
</evidence>
<reference evidence="4 5" key="1">
    <citation type="submission" date="2019-04" db="EMBL/GenBank/DDBJ databases">
        <title>The sequence and de novo assembly of Takifugu bimaculatus genome using PacBio and Hi-C technologies.</title>
        <authorList>
            <person name="Xu P."/>
            <person name="Liu B."/>
            <person name="Zhou Z."/>
        </authorList>
    </citation>
    <scope>NUCLEOTIDE SEQUENCE [LARGE SCALE GENOMIC DNA]</scope>
    <source>
        <strain evidence="4">TB-2018</strain>
        <tissue evidence="4">Muscle</tissue>
    </source>
</reference>
<dbReference type="PROSITE" id="PS00267">
    <property type="entry name" value="TACHYKININ"/>
    <property type="match status" value="1"/>
</dbReference>
<evidence type="ECO:0000313" key="4">
    <source>
        <dbReference type="EMBL" id="TNM88982.1"/>
    </source>
</evidence>